<protein>
    <submittedName>
        <fullName evidence="1">Uncharacterized protein</fullName>
    </submittedName>
</protein>
<sequence length="74" mass="7998">MKENASGENVIQDIFRFLAHSLAALGRSAAASGTGLRVEQKFPRGCQLGDARKILSEEGIRPRRSRFSIGSAPL</sequence>
<reference evidence="1" key="1">
    <citation type="submission" date="2023-02" db="EMBL/GenBank/DDBJ databases">
        <title>NDM-1 &amp; ACT-7 co producing ST 133 Enterobacter.</title>
        <authorList>
            <person name="Halder G."/>
            <person name="Chaudhuri B."/>
            <person name="Dutta S."/>
        </authorList>
    </citation>
    <scope>NUCLEOTIDE SEQUENCE</scope>
    <source>
        <strain evidence="1">PEER 323</strain>
    </source>
</reference>
<gene>
    <name evidence="1" type="ORF">PTZ61_27415</name>
</gene>
<dbReference type="EMBL" id="JARDRS010000080">
    <property type="protein sequence ID" value="MDS0022384.1"/>
    <property type="molecule type" value="Genomic_DNA"/>
</dbReference>
<proteinExistence type="predicted"/>
<dbReference type="AlphaFoldDB" id="A0AAE4ED62"/>
<evidence type="ECO:0000313" key="1">
    <source>
        <dbReference type="EMBL" id="MDS0022384.1"/>
    </source>
</evidence>
<evidence type="ECO:0000313" key="2">
    <source>
        <dbReference type="Proteomes" id="UP001182277"/>
    </source>
</evidence>
<dbReference type="Proteomes" id="UP001182277">
    <property type="component" value="Unassembled WGS sequence"/>
</dbReference>
<organism evidence="1 2">
    <name type="scientific">Enterobacter hormaechei subsp. steigerwaltii</name>
    <dbReference type="NCBI Taxonomy" id="299766"/>
    <lineage>
        <taxon>Bacteria</taxon>
        <taxon>Pseudomonadati</taxon>
        <taxon>Pseudomonadota</taxon>
        <taxon>Gammaproteobacteria</taxon>
        <taxon>Enterobacterales</taxon>
        <taxon>Enterobacteriaceae</taxon>
        <taxon>Enterobacter</taxon>
        <taxon>Enterobacter cloacae complex</taxon>
    </lineage>
</organism>
<comment type="caution">
    <text evidence="1">The sequence shown here is derived from an EMBL/GenBank/DDBJ whole genome shotgun (WGS) entry which is preliminary data.</text>
</comment>
<feature type="non-terminal residue" evidence="1">
    <location>
        <position position="74"/>
    </location>
</feature>
<accession>A0AAE4ED62</accession>
<name>A0AAE4ED62_9ENTR</name>